<reference evidence="8 9" key="1">
    <citation type="submission" date="2020-02" db="EMBL/GenBank/DDBJ databases">
        <title>A complete genome of a marine bacterium Vibrio sp. ZWAL4003 isolated from the mangrove sediment with the ability to degrade polysaccharides.</title>
        <authorList>
            <person name="Wu J."/>
            <person name="Qu W."/>
            <person name="Zeng R."/>
        </authorList>
    </citation>
    <scope>NUCLEOTIDE SEQUENCE [LARGE SCALE GENOMIC DNA]</scope>
    <source>
        <strain evidence="8 9">ZWAL4003</strain>
    </source>
</reference>
<dbReference type="InterPro" id="IPR036291">
    <property type="entry name" value="NAD(P)-bd_dom_sf"/>
</dbReference>
<dbReference type="Proteomes" id="UP000503003">
    <property type="component" value="Chromosome 1"/>
</dbReference>
<comment type="similarity">
    <text evidence="2 6">Belongs to the dTDP-4-dehydrorhamnose reductase family.</text>
</comment>
<comment type="function">
    <text evidence="6">Catalyzes the reduction of dTDP-6-deoxy-L-lyxo-4-hexulose to yield dTDP-L-rhamnose.</text>
</comment>
<evidence type="ECO:0000256" key="1">
    <source>
        <dbReference type="ARBA" id="ARBA00004781"/>
    </source>
</evidence>
<evidence type="ECO:0000256" key="2">
    <source>
        <dbReference type="ARBA" id="ARBA00010944"/>
    </source>
</evidence>
<dbReference type="UniPathway" id="UPA00124"/>
<dbReference type="GO" id="GO:0008831">
    <property type="term" value="F:dTDP-4-dehydrorhamnose reductase activity"/>
    <property type="evidence" value="ECO:0007669"/>
    <property type="project" value="UniProtKB-EC"/>
</dbReference>
<dbReference type="GO" id="GO:0009243">
    <property type="term" value="P:O antigen biosynthetic process"/>
    <property type="evidence" value="ECO:0007669"/>
    <property type="project" value="UniProtKB-UniPathway"/>
</dbReference>
<gene>
    <name evidence="8" type="ORF">G5S32_14060</name>
</gene>
<dbReference type="EMBL" id="CP049331">
    <property type="protein sequence ID" value="QIH42999.1"/>
    <property type="molecule type" value="Genomic_DNA"/>
</dbReference>
<dbReference type="SUPFAM" id="SSF51735">
    <property type="entry name" value="NAD(P)-binding Rossmann-fold domains"/>
    <property type="match status" value="1"/>
</dbReference>
<dbReference type="EC" id="1.1.1.133" evidence="3 6"/>
<dbReference type="Pfam" id="PF04321">
    <property type="entry name" value="RmlD_sub_bind"/>
    <property type="match status" value="1"/>
</dbReference>
<keyword evidence="9" id="KW-1185">Reference proteome</keyword>
<organism evidence="8 9">
    <name type="scientific">Vibrio ziniensis</name>
    <dbReference type="NCBI Taxonomy" id="2711221"/>
    <lineage>
        <taxon>Bacteria</taxon>
        <taxon>Pseudomonadati</taxon>
        <taxon>Pseudomonadota</taxon>
        <taxon>Gammaproteobacteria</taxon>
        <taxon>Vibrionales</taxon>
        <taxon>Vibrionaceae</taxon>
        <taxon>Vibrio</taxon>
    </lineage>
</organism>
<dbReference type="KEGG" id="vzi:G5S32_14060"/>
<evidence type="ECO:0000259" key="7">
    <source>
        <dbReference type="Pfam" id="PF04321"/>
    </source>
</evidence>
<dbReference type="Gene3D" id="3.90.25.10">
    <property type="entry name" value="UDP-galactose 4-epimerase, domain 1"/>
    <property type="match status" value="1"/>
</dbReference>
<dbReference type="AlphaFoldDB" id="A0A6G7CLL7"/>
<dbReference type="Gene3D" id="3.40.50.720">
    <property type="entry name" value="NAD(P)-binding Rossmann-like Domain"/>
    <property type="match status" value="1"/>
</dbReference>
<accession>A0A6G7CLL7</accession>
<sequence length="290" mass="32854">MSNAVRIAILGGCGLLGKPLSGFLKSQGYDVFKIARKSIDADYNINVSDNNLLQATLLKIRPDYIINLVAVTSVDECEKNIPLAYKMHVELNDNLKRYCKKHGTRVLHISTDHFYEGNNSTEAELYPQNVYGLTKLMGERAFFECDSVILRVNFFGKSQTEGRSSITDAMLTKVLQGVKIRLFNDVYFSPLSINSLCKYICLVLSNWIPGIYNLGSKNGMNKEEFVIRFLNECGKKQISYESVSINDSDLSAKRPRDMRMDVSLFERTYGCELPSLADELKIVAREYCEE</sequence>
<evidence type="ECO:0000256" key="3">
    <source>
        <dbReference type="ARBA" id="ARBA00012929"/>
    </source>
</evidence>
<dbReference type="PANTHER" id="PTHR10491">
    <property type="entry name" value="DTDP-4-DEHYDRORHAMNOSE REDUCTASE"/>
    <property type="match status" value="1"/>
</dbReference>
<keyword evidence="6" id="KW-0560">Oxidoreductase</keyword>
<protein>
    <recommendedName>
        <fullName evidence="4 6">dTDP-4-dehydrorhamnose reductase</fullName>
        <ecNumber evidence="3 6">1.1.1.133</ecNumber>
    </recommendedName>
</protein>
<dbReference type="GO" id="GO:0019305">
    <property type="term" value="P:dTDP-rhamnose biosynthetic process"/>
    <property type="evidence" value="ECO:0007669"/>
    <property type="project" value="UniProtKB-UniPathway"/>
</dbReference>
<proteinExistence type="inferred from homology"/>
<comment type="catalytic activity">
    <reaction evidence="5 6">
        <text>dTDP-beta-L-rhamnose + NADP(+) = dTDP-4-dehydro-beta-L-rhamnose + NADPH + H(+)</text>
        <dbReference type="Rhea" id="RHEA:21796"/>
        <dbReference type="ChEBI" id="CHEBI:15378"/>
        <dbReference type="ChEBI" id="CHEBI:57510"/>
        <dbReference type="ChEBI" id="CHEBI:57783"/>
        <dbReference type="ChEBI" id="CHEBI:58349"/>
        <dbReference type="ChEBI" id="CHEBI:62830"/>
        <dbReference type="EC" id="1.1.1.133"/>
    </reaction>
</comment>
<feature type="domain" description="RmlD-like substrate binding" evidence="7">
    <location>
        <begin position="6"/>
        <end position="285"/>
    </location>
</feature>
<evidence type="ECO:0000313" key="8">
    <source>
        <dbReference type="EMBL" id="QIH42999.1"/>
    </source>
</evidence>
<dbReference type="PANTHER" id="PTHR10491:SF4">
    <property type="entry name" value="METHIONINE ADENOSYLTRANSFERASE 2 SUBUNIT BETA"/>
    <property type="match status" value="1"/>
</dbReference>
<comment type="pathway">
    <text evidence="1 6">Carbohydrate biosynthesis; dTDP-L-rhamnose biosynthesis.</text>
</comment>
<evidence type="ECO:0000256" key="6">
    <source>
        <dbReference type="RuleBase" id="RU364082"/>
    </source>
</evidence>
<evidence type="ECO:0000313" key="9">
    <source>
        <dbReference type="Proteomes" id="UP000503003"/>
    </source>
</evidence>
<dbReference type="CDD" id="cd05254">
    <property type="entry name" value="dTDP_HR_like_SDR_e"/>
    <property type="match status" value="1"/>
</dbReference>
<dbReference type="RefSeq" id="WP_165312544.1">
    <property type="nucleotide sequence ID" value="NZ_CP049331.1"/>
</dbReference>
<comment type="cofactor">
    <cofactor evidence="6">
        <name>Mg(2+)</name>
        <dbReference type="ChEBI" id="CHEBI:18420"/>
    </cofactor>
    <text evidence="6">Binds 1 Mg(2+) ion per monomer.</text>
</comment>
<evidence type="ECO:0000256" key="4">
    <source>
        <dbReference type="ARBA" id="ARBA00017099"/>
    </source>
</evidence>
<keyword evidence="6" id="KW-0521">NADP</keyword>
<dbReference type="InterPro" id="IPR029903">
    <property type="entry name" value="RmlD-like-bd"/>
</dbReference>
<name>A0A6G7CLL7_9VIBR</name>
<dbReference type="UniPathway" id="UPA00281"/>
<evidence type="ECO:0000256" key="5">
    <source>
        <dbReference type="ARBA" id="ARBA00048200"/>
    </source>
</evidence>
<dbReference type="InterPro" id="IPR005913">
    <property type="entry name" value="dTDP_dehydrorham_reduct"/>
</dbReference>